<keyword evidence="5 6" id="KW-0472">Membrane</keyword>
<dbReference type="InterPro" id="IPR012902">
    <property type="entry name" value="N_methyl_site"/>
</dbReference>
<dbReference type="PROSITE" id="PS00409">
    <property type="entry name" value="PROKAR_NTER_METHYL"/>
    <property type="match status" value="1"/>
</dbReference>
<reference evidence="8" key="1">
    <citation type="submission" date="2018-03" db="EMBL/GenBank/DDBJ databases">
        <authorList>
            <person name="Zecchin S."/>
        </authorList>
    </citation>
    <scope>NUCLEOTIDE SEQUENCE [LARGE SCALE GENOMIC DNA]</scope>
</reference>
<evidence type="ECO:0000313" key="8">
    <source>
        <dbReference type="Proteomes" id="UP000245125"/>
    </source>
</evidence>
<dbReference type="EMBL" id="OUUY01000057">
    <property type="protein sequence ID" value="SPQ00029.1"/>
    <property type="molecule type" value="Genomic_DNA"/>
</dbReference>
<dbReference type="NCBIfam" id="TIGR02532">
    <property type="entry name" value="IV_pilin_GFxxxE"/>
    <property type="match status" value="1"/>
</dbReference>
<dbReference type="AlphaFoldDB" id="A0A2U3QFD9"/>
<dbReference type="SUPFAM" id="SSF54523">
    <property type="entry name" value="Pili subunits"/>
    <property type="match status" value="1"/>
</dbReference>
<feature type="transmembrane region" description="Helical" evidence="6">
    <location>
        <begin position="6"/>
        <end position="30"/>
    </location>
</feature>
<keyword evidence="2" id="KW-0488">Methylation</keyword>
<dbReference type="InterPro" id="IPR045584">
    <property type="entry name" value="Pilin-like"/>
</dbReference>
<accession>A0A2U3QFD9</accession>
<evidence type="ECO:0000256" key="6">
    <source>
        <dbReference type="SAM" id="Phobius"/>
    </source>
</evidence>
<dbReference type="Pfam" id="PF07963">
    <property type="entry name" value="N_methyl"/>
    <property type="match status" value="1"/>
</dbReference>
<evidence type="ECO:0000256" key="4">
    <source>
        <dbReference type="ARBA" id="ARBA00022989"/>
    </source>
</evidence>
<protein>
    <recommendedName>
        <fullName evidence="9">Prepilin-type N-terminal cleavage/methylation domain-containing protein</fullName>
    </recommendedName>
</protein>
<sequence length="168" mass="17631">MNKRGMTLIELLIVVAIIGILASIGIPAYIGQKKKAARAEAYTNLQNLSLLEAQFFADQGRYTANLGAAGNTIAIRDANLTAIQTTAGEALGGFRPGAGAQFSYRVIQDVRLPNAPVPAPFNPANVIAQNPAAVPPDPPCFVATATGIAGTRVANDLFAMDCFNNKNF</sequence>
<name>A0A2U3QFD9_9BACT</name>
<dbReference type="PANTHER" id="PTHR30093">
    <property type="entry name" value="GENERAL SECRETION PATHWAY PROTEIN G"/>
    <property type="match status" value="1"/>
</dbReference>
<gene>
    <name evidence="7" type="ORF">NBG4_150030</name>
</gene>
<keyword evidence="3 6" id="KW-0812">Transmembrane</keyword>
<evidence type="ECO:0000256" key="2">
    <source>
        <dbReference type="ARBA" id="ARBA00022481"/>
    </source>
</evidence>
<dbReference type="Proteomes" id="UP000245125">
    <property type="component" value="Unassembled WGS sequence"/>
</dbReference>
<proteinExistence type="predicted"/>
<dbReference type="Gene3D" id="3.30.700.10">
    <property type="entry name" value="Glycoprotein, Type 4 Pilin"/>
    <property type="match status" value="1"/>
</dbReference>
<evidence type="ECO:0000256" key="3">
    <source>
        <dbReference type="ARBA" id="ARBA00022692"/>
    </source>
</evidence>
<keyword evidence="8" id="KW-1185">Reference proteome</keyword>
<comment type="subcellular location">
    <subcellularLocation>
        <location evidence="1">Membrane</location>
        <topology evidence="1">Single-pass membrane protein</topology>
    </subcellularLocation>
</comment>
<evidence type="ECO:0000256" key="1">
    <source>
        <dbReference type="ARBA" id="ARBA00004167"/>
    </source>
</evidence>
<keyword evidence="4 6" id="KW-1133">Transmembrane helix</keyword>
<dbReference type="GO" id="GO:0016020">
    <property type="term" value="C:membrane"/>
    <property type="evidence" value="ECO:0007669"/>
    <property type="project" value="UniProtKB-SubCell"/>
</dbReference>
<evidence type="ECO:0008006" key="9">
    <source>
        <dbReference type="Google" id="ProtNLM"/>
    </source>
</evidence>
<evidence type="ECO:0000256" key="5">
    <source>
        <dbReference type="ARBA" id="ARBA00023136"/>
    </source>
</evidence>
<evidence type="ECO:0000313" key="7">
    <source>
        <dbReference type="EMBL" id="SPQ00029.1"/>
    </source>
</evidence>
<organism evidence="7 8">
    <name type="scientific">Candidatus Sulfobium mesophilum</name>
    <dbReference type="NCBI Taxonomy" id="2016548"/>
    <lineage>
        <taxon>Bacteria</taxon>
        <taxon>Pseudomonadati</taxon>
        <taxon>Nitrospirota</taxon>
        <taxon>Nitrospiria</taxon>
        <taxon>Nitrospirales</taxon>
        <taxon>Nitrospiraceae</taxon>
        <taxon>Candidatus Sulfobium</taxon>
    </lineage>
</organism>
<dbReference type="PANTHER" id="PTHR30093:SF44">
    <property type="entry name" value="TYPE II SECRETION SYSTEM CORE PROTEIN G"/>
    <property type="match status" value="1"/>
</dbReference>